<protein>
    <recommendedName>
        <fullName evidence="4">Secreted protein</fullName>
    </recommendedName>
</protein>
<name>A0A4R6Z1X9_9GAMM</name>
<dbReference type="Gene3D" id="2.60.40.1080">
    <property type="match status" value="1"/>
</dbReference>
<evidence type="ECO:0000313" key="2">
    <source>
        <dbReference type="EMBL" id="TDR45573.1"/>
    </source>
</evidence>
<dbReference type="AlphaFoldDB" id="A0A4R6Z1X9"/>
<feature type="chain" id="PRO_5020801165" description="Secreted protein" evidence="1">
    <location>
        <begin position="28"/>
        <end position="177"/>
    </location>
</feature>
<keyword evidence="1" id="KW-0732">Signal</keyword>
<sequence length="177" mass="17766">MGTAVGTRFRRALLGACCWLLSGTALAQANSVPPPGASCVVTAGNRNAPLAADGSYIVFGIPGSLGAIRARAVCSDGSLGQSAAGFTDPLQDAQVELGPIQFGQFTPSPQGLSLSAPQRQLDAGAESQLKATAVAADGSEHDVTPRSEGTVYALSSALLASVTENGRVTIHADFAPG</sequence>
<proteinExistence type="predicted"/>
<keyword evidence="3" id="KW-1185">Reference proteome</keyword>
<gene>
    <name evidence="2" type="ORF">DFR29_1041</name>
</gene>
<dbReference type="Proteomes" id="UP000295293">
    <property type="component" value="Unassembled WGS sequence"/>
</dbReference>
<comment type="caution">
    <text evidence="2">The sequence shown here is derived from an EMBL/GenBank/DDBJ whole genome shotgun (WGS) entry which is preliminary data.</text>
</comment>
<accession>A0A4R6Z1X9</accession>
<feature type="signal peptide" evidence="1">
    <location>
        <begin position="1"/>
        <end position="27"/>
    </location>
</feature>
<dbReference type="EMBL" id="SNZH01000004">
    <property type="protein sequence ID" value="TDR45573.1"/>
    <property type="molecule type" value="Genomic_DNA"/>
</dbReference>
<evidence type="ECO:0000313" key="3">
    <source>
        <dbReference type="Proteomes" id="UP000295293"/>
    </source>
</evidence>
<organism evidence="2 3">
    <name type="scientific">Tahibacter aquaticus</name>
    <dbReference type="NCBI Taxonomy" id="520092"/>
    <lineage>
        <taxon>Bacteria</taxon>
        <taxon>Pseudomonadati</taxon>
        <taxon>Pseudomonadota</taxon>
        <taxon>Gammaproteobacteria</taxon>
        <taxon>Lysobacterales</taxon>
        <taxon>Rhodanobacteraceae</taxon>
        <taxon>Tahibacter</taxon>
    </lineage>
</organism>
<evidence type="ECO:0008006" key="4">
    <source>
        <dbReference type="Google" id="ProtNLM"/>
    </source>
</evidence>
<reference evidence="2 3" key="1">
    <citation type="submission" date="2019-03" db="EMBL/GenBank/DDBJ databases">
        <title>Genomic Encyclopedia of Type Strains, Phase IV (KMG-IV): sequencing the most valuable type-strain genomes for metagenomic binning, comparative biology and taxonomic classification.</title>
        <authorList>
            <person name="Goeker M."/>
        </authorList>
    </citation>
    <scope>NUCLEOTIDE SEQUENCE [LARGE SCALE GENOMIC DNA]</scope>
    <source>
        <strain evidence="2 3">DSM 21667</strain>
    </source>
</reference>
<feature type="non-terminal residue" evidence="2">
    <location>
        <position position="177"/>
    </location>
</feature>
<evidence type="ECO:0000256" key="1">
    <source>
        <dbReference type="SAM" id="SignalP"/>
    </source>
</evidence>